<gene>
    <name evidence="8" type="primary">HBN1</name>
    <name evidence="8" type="ORF">I7I51_08584</name>
</gene>
<comment type="subcellular location">
    <subcellularLocation>
        <location evidence="2">Cytoplasm</location>
    </subcellularLocation>
    <subcellularLocation>
        <location evidence="1">Nucleus</location>
    </subcellularLocation>
</comment>
<evidence type="ECO:0000256" key="1">
    <source>
        <dbReference type="ARBA" id="ARBA00004123"/>
    </source>
</evidence>
<dbReference type="Pfam" id="PF00881">
    <property type="entry name" value="Nitroreductase"/>
    <property type="match status" value="1"/>
</dbReference>
<dbReference type="InterPro" id="IPR029479">
    <property type="entry name" value="Nitroreductase"/>
</dbReference>
<dbReference type="AlphaFoldDB" id="A0A8A1M3Y0"/>
<dbReference type="FunFam" id="3.40.109.10:FF:000001">
    <property type="entry name" value="Nitroreductase family"/>
    <property type="match status" value="1"/>
</dbReference>
<dbReference type="EMBL" id="CP069109">
    <property type="protein sequence ID" value="QSS59152.1"/>
    <property type="molecule type" value="Genomic_DNA"/>
</dbReference>
<keyword evidence="4" id="KW-0963">Cytoplasm</keyword>
<name>A0A8A1M3Y0_AJECA</name>
<dbReference type="PANTHER" id="PTHR43035:SF3">
    <property type="entry name" value="NITROREDUCTASE DOMAIN-CONTAINING PROTEIN"/>
    <property type="match status" value="1"/>
</dbReference>
<sequence length="222" mass="25171">MTVAEPKPLIPAATAAAFIELAKARRSVYTLSASSPVPDSEIQELVKSAILHVPSSFNTQSTRLVLLLHEEHRKLWDAATKIFVESMVVPGKMSKEMWETHTKPRLQGFRAAYGTILFFEDPEHIAPMAEKFPTYRDQFAPWAQHTNAMHQYFLWLALRSVGLAANLQHYNPLIDDTVAKTWSLPGEWKLVAQMVFGTSTDELMEKTFKPLEERVKVFGSKE</sequence>
<keyword evidence="5" id="KW-0560">Oxidoreductase</keyword>
<evidence type="ECO:0000256" key="6">
    <source>
        <dbReference type="ARBA" id="ARBA00023242"/>
    </source>
</evidence>
<dbReference type="InterPro" id="IPR033877">
    <property type="entry name" value="Frm2/Hbn1"/>
</dbReference>
<proteinExistence type="inferred from homology"/>
<organism evidence="8 9">
    <name type="scientific">Ajellomyces capsulatus</name>
    <name type="common">Darling's disease fungus</name>
    <name type="synonym">Histoplasma capsulatum</name>
    <dbReference type="NCBI Taxonomy" id="5037"/>
    <lineage>
        <taxon>Eukaryota</taxon>
        <taxon>Fungi</taxon>
        <taxon>Dikarya</taxon>
        <taxon>Ascomycota</taxon>
        <taxon>Pezizomycotina</taxon>
        <taxon>Eurotiomycetes</taxon>
        <taxon>Eurotiomycetidae</taxon>
        <taxon>Onygenales</taxon>
        <taxon>Ajellomycetaceae</taxon>
        <taxon>Histoplasma</taxon>
    </lineage>
</organism>
<evidence type="ECO:0000313" key="8">
    <source>
        <dbReference type="EMBL" id="QSS59152.1"/>
    </source>
</evidence>
<accession>A0A8A1M3Y0</accession>
<dbReference type="GO" id="GO:0005634">
    <property type="term" value="C:nucleus"/>
    <property type="evidence" value="ECO:0007669"/>
    <property type="project" value="UniProtKB-SubCell"/>
</dbReference>
<feature type="domain" description="Nitroreductase" evidence="7">
    <location>
        <begin position="23"/>
        <end position="197"/>
    </location>
</feature>
<evidence type="ECO:0000313" key="9">
    <source>
        <dbReference type="Proteomes" id="UP000663671"/>
    </source>
</evidence>
<dbReference type="PANTHER" id="PTHR43035">
    <property type="entry name" value="FATTY ACID REPRESSION MUTANT PROTEIN 2-RELATED"/>
    <property type="match status" value="1"/>
</dbReference>
<dbReference type="InterPro" id="IPR000415">
    <property type="entry name" value="Nitroreductase-like"/>
</dbReference>
<dbReference type="GO" id="GO:0016491">
    <property type="term" value="F:oxidoreductase activity"/>
    <property type="evidence" value="ECO:0007669"/>
    <property type="project" value="UniProtKB-KW"/>
</dbReference>
<evidence type="ECO:0000256" key="4">
    <source>
        <dbReference type="ARBA" id="ARBA00022490"/>
    </source>
</evidence>
<dbReference type="CDD" id="cd02140">
    <property type="entry name" value="Frm2-like"/>
    <property type="match status" value="1"/>
</dbReference>
<evidence type="ECO:0000256" key="2">
    <source>
        <dbReference type="ARBA" id="ARBA00004496"/>
    </source>
</evidence>
<dbReference type="VEuPathDB" id="FungiDB:I7I51_08584"/>
<dbReference type="GO" id="GO:0034599">
    <property type="term" value="P:cellular response to oxidative stress"/>
    <property type="evidence" value="ECO:0007669"/>
    <property type="project" value="InterPro"/>
</dbReference>
<keyword evidence="6" id="KW-0539">Nucleus</keyword>
<dbReference type="Proteomes" id="UP000663671">
    <property type="component" value="Chromosome 2"/>
</dbReference>
<evidence type="ECO:0000259" key="7">
    <source>
        <dbReference type="Pfam" id="PF00881"/>
    </source>
</evidence>
<dbReference type="GO" id="GO:0005737">
    <property type="term" value="C:cytoplasm"/>
    <property type="evidence" value="ECO:0007669"/>
    <property type="project" value="UniProtKB-SubCell"/>
</dbReference>
<dbReference type="Gene3D" id="3.40.109.10">
    <property type="entry name" value="NADH Oxidase"/>
    <property type="match status" value="1"/>
</dbReference>
<evidence type="ECO:0000256" key="5">
    <source>
        <dbReference type="ARBA" id="ARBA00023002"/>
    </source>
</evidence>
<protein>
    <submittedName>
        <fullName evidence="8">Nitroreductase</fullName>
    </submittedName>
</protein>
<evidence type="ECO:0000256" key="3">
    <source>
        <dbReference type="ARBA" id="ARBA00007118"/>
    </source>
</evidence>
<dbReference type="OrthoDB" id="2138173at2759"/>
<dbReference type="SUPFAM" id="SSF55469">
    <property type="entry name" value="FMN-dependent nitroreductase-like"/>
    <property type="match status" value="1"/>
</dbReference>
<comment type="similarity">
    <text evidence="3">Belongs to the nitroreductase family.</text>
</comment>
<reference evidence="8" key="1">
    <citation type="submission" date="2021-01" db="EMBL/GenBank/DDBJ databases">
        <title>Chromosome-level genome assembly of a human fungal pathogen reveals clustering of transcriptionally co-regulated genes.</title>
        <authorList>
            <person name="Voorhies M."/>
            <person name="Cohen S."/>
            <person name="Shea T.P."/>
            <person name="Petrus S."/>
            <person name="Munoz J.F."/>
            <person name="Poplawski S."/>
            <person name="Goldman W.E."/>
            <person name="Michael T."/>
            <person name="Cuomo C.A."/>
            <person name="Sil A."/>
            <person name="Beyhan S."/>
        </authorList>
    </citation>
    <scope>NUCLEOTIDE SEQUENCE</scope>
    <source>
        <strain evidence="8">WU24</strain>
    </source>
</reference>